<keyword evidence="2" id="KW-0812">Transmembrane</keyword>
<protein>
    <recommendedName>
        <fullName evidence="5">Type IV pilus assembly protein PilN</fullName>
    </recommendedName>
</protein>
<keyword evidence="4" id="KW-1185">Reference proteome</keyword>
<dbReference type="Proteomes" id="UP000199411">
    <property type="component" value="Unassembled WGS sequence"/>
</dbReference>
<keyword evidence="2" id="KW-1133">Transmembrane helix</keyword>
<feature type="coiled-coil region" evidence="1">
    <location>
        <begin position="35"/>
        <end position="62"/>
    </location>
</feature>
<organism evidence="3 4">
    <name type="scientific">Desulfurella multipotens</name>
    <dbReference type="NCBI Taxonomy" id="79269"/>
    <lineage>
        <taxon>Bacteria</taxon>
        <taxon>Pseudomonadati</taxon>
        <taxon>Campylobacterota</taxon>
        <taxon>Desulfurellia</taxon>
        <taxon>Desulfurellales</taxon>
        <taxon>Desulfurellaceae</taxon>
        <taxon>Desulfurella</taxon>
    </lineage>
</organism>
<keyword evidence="2" id="KW-0472">Membrane</keyword>
<evidence type="ECO:0000256" key="1">
    <source>
        <dbReference type="SAM" id="Coils"/>
    </source>
</evidence>
<feature type="transmembrane region" description="Helical" evidence="2">
    <location>
        <begin position="7"/>
        <end position="27"/>
    </location>
</feature>
<gene>
    <name evidence="3" type="ORF">SAMN05660835_01220</name>
</gene>
<sequence length="127" mass="14346">MYYLKKALLSVFIVSVFSSFSIIFYRYTLAKLNILNQAMSTLSSYQNKISTVKQKLSVLKRDESIIKGIDAKLKTNFKINLSENSLIKLVEDIDSLYSSGMVVIKDAKIQSSNGTLNCTIEGFRWGL</sequence>
<evidence type="ECO:0008006" key="5">
    <source>
        <dbReference type="Google" id="ProtNLM"/>
    </source>
</evidence>
<evidence type="ECO:0000313" key="4">
    <source>
        <dbReference type="Proteomes" id="UP000199411"/>
    </source>
</evidence>
<proteinExistence type="predicted"/>
<accession>A0A1G6NS22</accession>
<name>A0A1G6NS22_9BACT</name>
<dbReference type="RefSeq" id="WP_092128936.1">
    <property type="nucleotide sequence ID" value="NZ_FMYU01000008.1"/>
</dbReference>
<dbReference type="OrthoDB" id="9940947at2"/>
<reference evidence="4" key="1">
    <citation type="submission" date="2016-10" db="EMBL/GenBank/DDBJ databases">
        <authorList>
            <person name="Varghese N."/>
            <person name="Submissions S."/>
        </authorList>
    </citation>
    <scope>NUCLEOTIDE SEQUENCE [LARGE SCALE GENOMIC DNA]</scope>
    <source>
        <strain evidence="4">DSM 8415</strain>
    </source>
</reference>
<evidence type="ECO:0000313" key="3">
    <source>
        <dbReference type="EMBL" id="SDC70703.1"/>
    </source>
</evidence>
<dbReference type="AlphaFoldDB" id="A0A1G6NS22"/>
<dbReference type="EMBL" id="FMYU01000008">
    <property type="protein sequence ID" value="SDC70703.1"/>
    <property type="molecule type" value="Genomic_DNA"/>
</dbReference>
<evidence type="ECO:0000256" key="2">
    <source>
        <dbReference type="SAM" id="Phobius"/>
    </source>
</evidence>
<keyword evidence="1" id="KW-0175">Coiled coil</keyword>